<gene>
    <name evidence="3" type="ORF">FPE_LOCUS24019</name>
</gene>
<dbReference type="InterPro" id="IPR016140">
    <property type="entry name" value="Bifunc_inhib/LTP/seed_store"/>
</dbReference>
<protein>
    <recommendedName>
        <fullName evidence="2">Bifunctional inhibitor/plant lipid transfer protein/seed storage helical domain-containing protein</fullName>
    </recommendedName>
</protein>
<evidence type="ECO:0000313" key="3">
    <source>
        <dbReference type="EMBL" id="CAI9776589.1"/>
    </source>
</evidence>
<dbReference type="GO" id="GO:0005504">
    <property type="term" value="F:fatty acid binding"/>
    <property type="evidence" value="ECO:0007669"/>
    <property type="project" value="InterPro"/>
</dbReference>
<dbReference type="InterPro" id="IPR036312">
    <property type="entry name" value="Bifun_inhib/LTP/seed_sf"/>
</dbReference>
<keyword evidence="4" id="KW-1185">Reference proteome</keyword>
<evidence type="ECO:0000256" key="1">
    <source>
        <dbReference type="SAM" id="SignalP"/>
    </source>
</evidence>
<dbReference type="InterPro" id="IPR039265">
    <property type="entry name" value="DIR1-like"/>
</dbReference>
<feature type="signal peptide" evidence="1">
    <location>
        <begin position="1"/>
        <end position="25"/>
    </location>
</feature>
<feature type="chain" id="PRO_5042097680" description="Bifunctional inhibitor/plant lipid transfer protein/seed storage helical domain-containing protein" evidence="1">
    <location>
        <begin position="26"/>
        <end position="101"/>
    </location>
</feature>
<proteinExistence type="predicted"/>
<reference evidence="3" key="1">
    <citation type="submission" date="2023-05" db="EMBL/GenBank/DDBJ databases">
        <authorList>
            <person name="Huff M."/>
        </authorList>
    </citation>
    <scope>NUCLEOTIDE SEQUENCE</scope>
</reference>
<dbReference type="GO" id="GO:0009627">
    <property type="term" value="P:systemic acquired resistance"/>
    <property type="evidence" value="ECO:0007669"/>
    <property type="project" value="InterPro"/>
</dbReference>
<dbReference type="Proteomes" id="UP000834106">
    <property type="component" value="Chromosome 14"/>
</dbReference>
<name>A0AAD2E449_9LAMI</name>
<evidence type="ECO:0000259" key="2">
    <source>
        <dbReference type="Pfam" id="PF14368"/>
    </source>
</evidence>
<dbReference type="InterPro" id="IPR044741">
    <property type="entry name" value="NsLTP-like"/>
</dbReference>
<organism evidence="3 4">
    <name type="scientific">Fraxinus pennsylvanica</name>
    <dbReference type="NCBI Taxonomy" id="56036"/>
    <lineage>
        <taxon>Eukaryota</taxon>
        <taxon>Viridiplantae</taxon>
        <taxon>Streptophyta</taxon>
        <taxon>Embryophyta</taxon>
        <taxon>Tracheophyta</taxon>
        <taxon>Spermatophyta</taxon>
        <taxon>Magnoliopsida</taxon>
        <taxon>eudicotyledons</taxon>
        <taxon>Gunneridae</taxon>
        <taxon>Pentapetalae</taxon>
        <taxon>asterids</taxon>
        <taxon>lamiids</taxon>
        <taxon>Lamiales</taxon>
        <taxon>Oleaceae</taxon>
        <taxon>Oleeae</taxon>
        <taxon>Fraxinus</taxon>
    </lineage>
</organism>
<dbReference type="Pfam" id="PF14368">
    <property type="entry name" value="LTP_2"/>
    <property type="match status" value="1"/>
</dbReference>
<evidence type="ECO:0000313" key="4">
    <source>
        <dbReference type="Proteomes" id="UP000834106"/>
    </source>
</evidence>
<dbReference type="CDD" id="cd04660">
    <property type="entry name" value="nsLTP_like"/>
    <property type="match status" value="1"/>
</dbReference>
<dbReference type="SUPFAM" id="SSF47699">
    <property type="entry name" value="Bifunctional inhibitor/lipid-transfer protein/seed storage 2S albumin"/>
    <property type="match status" value="1"/>
</dbReference>
<feature type="domain" description="Bifunctional inhibitor/plant lipid transfer protein/seed storage helical" evidence="2">
    <location>
        <begin position="19"/>
        <end position="100"/>
    </location>
</feature>
<dbReference type="PANTHER" id="PTHR33122:SF60">
    <property type="entry name" value="LIPID-TRANSFER PROTEIN DIR1-RELATED"/>
    <property type="match status" value="1"/>
</dbReference>
<dbReference type="EMBL" id="OU503049">
    <property type="protein sequence ID" value="CAI9776589.1"/>
    <property type="molecule type" value="Genomic_DNA"/>
</dbReference>
<dbReference type="Gene3D" id="1.10.110.10">
    <property type="entry name" value="Plant lipid-transfer and hydrophobic proteins"/>
    <property type="match status" value="1"/>
</dbReference>
<keyword evidence="1" id="KW-0732">Signal</keyword>
<dbReference type="AlphaFoldDB" id="A0AAD2E449"/>
<dbReference type="PANTHER" id="PTHR33122">
    <property type="entry name" value="LIPID BINDING PROTEIN-RELATED"/>
    <property type="match status" value="1"/>
</dbReference>
<accession>A0AAD2E449</accession>
<sequence>MENGRKLVAVVTTMVILVVLDGAKAASFCNMTEDGLEACRPSVTQPNPVEPSSECCGALSNADLKCLCSYRNSIVLPALGIDPDLALGLPVKCNLTTPAEC</sequence>